<dbReference type="Gene3D" id="3.40.710.10">
    <property type="entry name" value="DD-peptidase/beta-lactamase superfamily"/>
    <property type="match status" value="1"/>
</dbReference>
<comment type="similarity">
    <text evidence="2">Belongs to the class-A beta-lactamase family.</text>
</comment>
<reference evidence="7" key="1">
    <citation type="journal article" date="2019" name="Int. J. Syst. Evol. Microbiol.">
        <title>The Global Catalogue of Microorganisms (GCM) 10K type strain sequencing project: providing services to taxonomists for standard genome sequencing and annotation.</title>
        <authorList>
            <consortium name="The Broad Institute Genomics Platform"/>
            <consortium name="The Broad Institute Genome Sequencing Center for Infectious Disease"/>
            <person name="Wu L."/>
            <person name="Ma J."/>
        </authorList>
    </citation>
    <scope>NUCLEOTIDE SEQUENCE [LARGE SCALE GENOMIC DNA]</scope>
    <source>
        <strain evidence="7">CECT 7698</strain>
    </source>
</reference>
<organism evidence="6 7">
    <name type="scientific">Litchfieldella rifensis</name>
    <dbReference type="NCBI Taxonomy" id="762643"/>
    <lineage>
        <taxon>Bacteria</taxon>
        <taxon>Pseudomonadati</taxon>
        <taxon>Pseudomonadota</taxon>
        <taxon>Gammaproteobacteria</taxon>
        <taxon>Oceanospirillales</taxon>
        <taxon>Halomonadaceae</taxon>
        <taxon>Litchfieldella</taxon>
    </lineage>
</organism>
<feature type="domain" description="Beta-lactamase class A catalytic" evidence="5">
    <location>
        <begin position="211"/>
        <end position="313"/>
    </location>
</feature>
<keyword evidence="6" id="KW-0378">Hydrolase</keyword>
<evidence type="ECO:0000256" key="1">
    <source>
        <dbReference type="ARBA" id="ARBA00001526"/>
    </source>
</evidence>
<accession>A0ABV7LRC4</accession>
<feature type="chain" id="PRO_5046909683" description="beta-lactamase" evidence="4">
    <location>
        <begin position="24"/>
        <end position="357"/>
    </location>
</feature>
<evidence type="ECO:0000256" key="2">
    <source>
        <dbReference type="ARBA" id="ARBA00009009"/>
    </source>
</evidence>
<dbReference type="Proteomes" id="UP001595579">
    <property type="component" value="Unassembled WGS sequence"/>
</dbReference>
<evidence type="ECO:0000256" key="3">
    <source>
        <dbReference type="ARBA" id="ARBA00012865"/>
    </source>
</evidence>
<proteinExistence type="inferred from homology"/>
<feature type="domain" description="Beta-lactamase class A catalytic" evidence="5">
    <location>
        <begin position="52"/>
        <end position="161"/>
    </location>
</feature>
<feature type="signal peptide" evidence="4">
    <location>
        <begin position="1"/>
        <end position="23"/>
    </location>
</feature>
<dbReference type="InterPro" id="IPR012338">
    <property type="entry name" value="Beta-lactam/transpept-like"/>
</dbReference>
<evidence type="ECO:0000313" key="7">
    <source>
        <dbReference type="Proteomes" id="UP001595579"/>
    </source>
</evidence>
<dbReference type="PANTHER" id="PTHR35333">
    <property type="entry name" value="BETA-LACTAMASE"/>
    <property type="match status" value="1"/>
</dbReference>
<dbReference type="PRINTS" id="PR00118">
    <property type="entry name" value="BLACTAMASEA"/>
</dbReference>
<dbReference type="SUPFAM" id="SSF56601">
    <property type="entry name" value="beta-lactamase/transpeptidase-like"/>
    <property type="match status" value="1"/>
</dbReference>
<comment type="catalytic activity">
    <reaction evidence="1">
        <text>a beta-lactam + H2O = a substituted beta-amino acid</text>
        <dbReference type="Rhea" id="RHEA:20401"/>
        <dbReference type="ChEBI" id="CHEBI:15377"/>
        <dbReference type="ChEBI" id="CHEBI:35627"/>
        <dbReference type="ChEBI" id="CHEBI:140347"/>
        <dbReference type="EC" id="3.5.2.6"/>
    </reaction>
</comment>
<name>A0ABV7LRC4_9GAMM</name>
<dbReference type="Pfam" id="PF13354">
    <property type="entry name" value="Beta-lactamase2"/>
    <property type="match status" value="2"/>
</dbReference>
<dbReference type="RefSeq" id="WP_386775659.1">
    <property type="nucleotide sequence ID" value="NZ_JBHRUG010000031.1"/>
</dbReference>
<evidence type="ECO:0000313" key="6">
    <source>
        <dbReference type="EMBL" id="MFC3285069.1"/>
    </source>
</evidence>
<evidence type="ECO:0000259" key="5">
    <source>
        <dbReference type="Pfam" id="PF13354"/>
    </source>
</evidence>
<sequence>MMARPWRVAALVVGLILPMVATATSSPSSPGWREALRQRLEALAADHPGELGVYVKDMHSGETLSFRGDEVWYLASLIKVPVAIAVLREVERGELALDSTLRLEVADYVDGAGDTNWQPPGSELRIDFLLEQMLTASDNTAADMLMRHVGLVEINRLVQALVPEGLGPISTLIDVRHHVYRHLHPRAFELDGMDFITLQKAADDRQRVETFRELLGLRREELQIEDLDSAFAAYYTSHLNAGWLSAYGRLLEALVEGRALSADATAYLLATMRRTTTGEARLKAGLPSDVGLAHKTGTQHRRACDAGIAERGRGAAARRVIIVACARGSLSTPQSEALLAAVGAAVAASGVLEPDLR</sequence>
<dbReference type="EC" id="3.5.2.6" evidence="3"/>
<dbReference type="InterPro" id="IPR045155">
    <property type="entry name" value="Beta-lactam_cat"/>
</dbReference>
<protein>
    <recommendedName>
        <fullName evidence="3">beta-lactamase</fullName>
        <ecNumber evidence="3">3.5.2.6</ecNumber>
    </recommendedName>
</protein>
<dbReference type="InterPro" id="IPR000871">
    <property type="entry name" value="Beta-lactam_class-A"/>
</dbReference>
<dbReference type="EMBL" id="JBHRUG010000031">
    <property type="protein sequence ID" value="MFC3285069.1"/>
    <property type="molecule type" value="Genomic_DNA"/>
</dbReference>
<dbReference type="GO" id="GO:0016787">
    <property type="term" value="F:hydrolase activity"/>
    <property type="evidence" value="ECO:0007669"/>
    <property type="project" value="UniProtKB-KW"/>
</dbReference>
<comment type="caution">
    <text evidence="6">The sequence shown here is derived from an EMBL/GenBank/DDBJ whole genome shotgun (WGS) entry which is preliminary data.</text>
</comment>
<keyword evidence="7" id="KW-1185">Reference proteome</keyword>
<dbReference type="PANTHER" id="PTHR35333:SF3">
    <property type="entry name" value="BETA-LACTAMASE-TYPE TRANSPEPTIDASE FOLD CONTAINING PROTEIN"/>
    <property type="match status" value="1"/>
</dbReference>
<gene>
    <name evidence="6" type="ORF">ACFOEV_15820</name>
</gene>
<evidence type="ECO:0000256" key="4">
    <source>
        <dbReference type="SAM" id="SignalP"/>
    </source>
</evidence>
<keyword evidence="4" id="KW-0732">Signal</keyword>